<evidence type="ECO:0000313" key="10">
    <source>
        <dbReference type="Proteomes" id="UP001224775"/>
    </source>
</evidence>
<name>A0AAD8XUD8_9STRA</name>
<comment type="caution">
    <text evidence="9">The sequence shown here is derived from an EMBL/GenBank/DDBJ whole genome shotgun (WGS) entry which is preliminary data.</text>
</comment>
<reference evidence="9" key="1">
    <citation type="submission" date="2023-06" db="EMBL/GenBank/DDBJ databases">
        <title>Survivors Of The Sea: Transcriptome response of Skeletonema marinoi to long-term dormancy.</title>
        <authorList>
            <person name="Pinder M.I.M."/>
            <person name="Kourtchenko O."/>
            <person name="Robertson E.K."/>
            <person name="Larsson T."/>
            <person name="Maumus F."/>
            <person name="Osuna-Cruz C.M."/>
            <person name="Vancaester E."/>
            <person name="Stenow R."/>
            <person name="Vandepoele K."/>
            <person name="Ploug H."/>
            <person name="Bruchert V."/>
            <person name="Godhe A."/>
            <person name="Topel M."/>
        </authorList>
    </citation>
    <scope>NUCLEOTIDE SEQUENCE</scope>
    <source>
        <strain evidence="9">R05AC</strain>
    </source>
</reference>
<dbReference type="Proteomes" id="UP001224775">
    <property type="component" value="Unassembled WGS sequence"/>
</dbReference>
<dbReference type="Pfam" id="PF12352">
    <property type="entry name" value="V-SNARE_C"/>
    <property type="match status" value="1"/>
</dbReference>
<evidence type="ECO:0000256" key="1">
    <source>
        <dbReference type="ARBA" id="ARBA00004409"/>
    </source>
</evidence>
<dbReference type="GO" id="GO:0005484">
    <property type="term" value="F:SNAP receptor activity"/>
    <property type="evidence" value="ECO:0007669"/>
    <property type="project" value="InterPro"/>
</dbReference>
<evidence type="ECO:0000256" key="8">
    <source>
        <dbReference type="SAM" id="Phobius"/>
    </source>
</evidence>
<dbReference type="GO" id="GO:0000139">
    <property type="term" value="C:Golgi membrane"/>
    <property type="evidence" value="ECO:0007669"/>
    <property type="project" value="UniProtKB-SubCell"/>
</dbReference>
<evidence type="ECO:0000256" key="5">
    <source>
        <dbReference type="ARBA" id="ARBA00022989"/>
    </source>
</evidence>
<evidence type="ECO:0000256" key="2">
    <source>
        <dbReference type="ARBA" id="ARBA00022448"/>
    </source>
</evidence>
<dbReference type="PANTHER" id="PTHR21230:SF1">
    <property type="entry name" value="GOLGI SNAP RECEPTOR COMPLEX MEMBER 2"/>
    <property type="match status" value="1"/>
</dbReference>
<keyword evidence="4" id="KW-0653">Protein transport</keyword>
<evidence type="ECO:0000256" key="3">
    <source>
        <dbReference type="ARBA" id="ARBA00022692"/>
    </source>
</evidence>
<dbReference type="CDD" id="cd15863">
    <property type="entry name" value="SNARE_GS27"/>
    <property type="match status" value="1"/>
</dbReference>
<dbReference type="EMBL" id="JATAAI010000044">
    <property type="protein sequence ID" value="KAK1733823.1"/>
    <property type="molecule type" value="Genomic_DNA"/>
</dbReference>
<keyword evidence="10" id="KW-1185">Reference proteome</keyword>
<dbReference type="SUPFAM" id="SSF58038">
    <property type="entry name" value="SNARE fusion complex"/>
    <property type="match status" value="1"/>
</dbReference>
<dbReference type="PANTHER" id="PTHR21230">
    <property type="entry name" value="VESICLE TRANSPORT V-SNARE PROTEIN VTI1-RELATED"/>
    <property type="match status" value="1"/>
</dbReference>
<keyword evidence="2" id="KW-0813">Transport</keyword>
<evidence type="ECO:0000313" key="9">
    <source>
        <dbReference type="EMBL" id="KAK1733823.1"/>
    </source>
</evidence>
<proteinExistence type="predicted"/>
<dbReference type="PIRSF" id="PIRSF028865">
    <property type="entry name" value="Membrin-2"/>
    <property type="match status" value="1"/>
</dbReference>
<dbReference type="InterPro" id="IPR027027">
    <property type="entry name" value="GOSR2/Membrin/Bos1"/>
</dbReference>
<organism evidence="9 10">
    <name type="scientific">Skeletonema marinoi</name>
    <dbReference type="NCBI Taxonomy" id="267567"/>
    <lineage>
        <taxon>Eukaryota</taxon>
        <taxon>Sar</taxon>
        <taxon>Stramenopiles</taxon>
        <taxon>Ochrophyta</taxon>
        <taxon>Bacillariophyta</taxon>
        <taxon>Coscinodiscophyceae</taxon>
        <taxon>Thalassiosirophycidae</taxon>
        <taxon>Thalassiosirales</taxon>
        <taxon>Skeletonemataceae</taxon>
        <taxon>Skeletonema</taxon>
        <taxon>Skeletonema marinoi-dohrnii complex</taxon>
    </lineage>
</organism>
<comment type="subcellular location">
    <subcellularLocation>
        <location evidence="1">Golgi apparatus membrane</location>
        <topology evidence="1">Single-pass type IV membrane protein</topology>
    </subcellularLocation>
</comment>
<keyword evidence="6" id="KW-0333">Golgi apparatus</keyword>
<evidence type="ECO:0000256" key="6">
    <source>
        <dbReference type="ARBA" id="ARBA00023034"/>
    </source>
</evidence>
<evidence type="ECO:0000256" key="7">
    <source>
        <dbReference type="ARBA" id="ARBA00023136"/>
    </source>
</evidence>
<feature type="transmembrane region" description="Helical" evidence="8">
    <location>
        <begin position="189"/>
        <end position="207"/>
    </location>
</feature>
<keyword evidence="9" id="KW-0675">Receptor</keyword>
<keyword evidence="3 8" id="KW-0812">Transmembrane</keyword>
<dbReference type="AlphaFoldDB" id="A0AAD8XUD8"/>
<keyword evidence="5 8" id="KW-1133">Transmembrane helix</keyword>
<gene>
    <name evidence="9" type="ORF">QTG54_015520</name>
</gene>
<dbReference type="GO" id="GO:0031902">
    <property type="term" value="C:late endosome membrane"/>
    <property type="evidence" value="ECO:0007669"/>
    <property type="project" value="TreeGrafter"/>
</dbReference>
<dbReference type="GO" id="GO:0031201">
    <property type="term" value="C:SNARE complex"/>
    <property type="evidence" value="ECO:0007669"/>
    <property type="project" value="TreeGrafter"/>
</dbReference>
<dbReference type="GO" id="GO:0015031">
    <property type="term" value="P:protein transport"/>
    <property type="evidence" value="ECO:0007669"/>
    <property type="project" value="UniProtKB-KW"/>
</dbReference>
<dbReference type="GO" id="GO:0000149">
    <property type="term" value="F:SNARE binding"/>
    <property type="evidence" value="ECO:0007669"/>
    <property type="project" value="TreeGrafter"/>
</dbReference>
<dbReference type="GO" id="GO:0006906">
    <property type="term" value="P:vesicle fusion"/>
    <property type="evidence" value="ECO:0007669"/>
    <property type="project" value="TreeGrafter"/>
</dbReference>
<keyword evidence="7 8" id="KW-0472">Membrane</keyword>
<evidence type="ECO:0000256" key="4">
    <source>
        <dbReference type="ARBA" id="ARBA00022927"/>
    </source>
</evidence>
<dbReference type="Gene3D" id="1.20.5.110">
    <property type="match status" value="1"/>
</dbReference>
<dbReference type="GO" id="GO:0005789">
    <property type="term" value="C:endoplasmic reticulum membrane"/>
    <property type="evidence" value="ECO:0007669"/>
    <property type="project" value="TreeGrafter"/>
</dbReference>
<dbReference type="GO" id="GO:0012507">
    <property type="term" value="C:ER to Golgi transport vesicle membrane"/>
    <property type="evidence" value="ECO:0007669"/>
    <property type="project" value="TreeGrafter"/>
</dbReference>
<sequence length="208" mass="24249">MTSIVELFPKSRKLAYDTKQQLAQVQNGLLCPSELFISLDELSRQLDLLENLLNRELPAQREIWNRKILELREDASSTRRQGQMYDRMVSSGIRQRRERDELMARRRKNRTNNGDVDEMQQMVEEGDSLASSHNMMNDLLASGQASLSNLVGQRQRMRWVTRKMFDIGNKVGLSNSTMRMIERRDATDAYLVFGGMIVTMLVIYFLYF</sequence>
<accession>A0AAD8XUD8</accession>
<protein>
    <submittedName>
        <fullName evidence="9">Golgi SNAP receptor complex member 2</fullName>
    </submittedName>
</protein>